<dbReference type="EMBL" id="RQHV01000044">
    <property type="protein sequence ID" value="TGN10284.1"/>
    <property type="molecule type" value="Genomic_DNA"/>
</dbReference>
<accession>A0A4R9LND6</accession>
<name>A0A4R9LND6_9LEPT</name>
<protein>
    <submittedName>
        <fullName evidence="1">Uncharacterized protein</fullName>
    </submittedName>
</protein>
<organism evidence="1 2">
    <name type="scientific">Leptospira ilyithenensis</name>
    <dbReference type="NCBI Taxonomy" id="2484901"/>
    <lineage>
        <taxon>Bacteria</taxon>
        <taxon>Pseudomonadati</taxon>
        <taxon>Spirochaetota</taxon>
        <taxon>Spirochaetia</taxon>
        <taxon>Leptospirales</taxon>
        <taxon>Leptospiraceae</taxon>
        <taxon>Leptospira</taxon>
    </lineage>
</organism>
<evidence type="ECO:0000313" key="1">
    <source>
        <dbReference type="EMBL" id="TGN10284.1"/>
    </source>
</evidence>
<proteinExistence type="predicted"/>
<dbReference type="Proteomes" id="UP000298264">
    <property type="component" value="Unassembled WGS sequence"/>
</dbReference>
<comment type="caution">
    <text evidence="1">The sequence shown here is derived from an EMBL/GenBank/DDBJ whole genome shotgun (WGS) entry which is preliminary data.</text>
</comment>
<reference evidence="1" key="1">
    <citation type="journal article" date="2019" name="PLoS Negl. Trop. Dis.">
        <title>Revisiting the worldwide diversity of Leptospira species in the environment.</title>
        <authorList>
            <person name="Vincent A.T."/>
            <person name="Schiettekatte O."/>
            <person name="Bourhy P."/>
            <person name="Veyrier F.J."/>
            <person name="Picardeau M."/>
        </authorList>
    </citation>
    <scope>NUCLEOTIDE SEQUENCE [LARGE SCALE GENOMIC DNA]</scope>
    <source>
        <strain evidence="1">201400974</strain>
    </source>
</reference>
<dbReference type="RefSeq" id="WP_135764271.1">
    <property type="nucleotide sequence ID" value="NZ_RQHV01000044.1"/>
</dbReference>
<dbReference type="AlphaFoldDB" id="A0A4R9LND6"/>
<keyword evidence="2" id="KW-1185">Reference proteome</keyword>
<gene>
    <name evidence="1" type="ORF">EHS11_09990</name>
</gene>
<sequence length="113" mass="13411">MEYNNKIKLYIFFVFLSINCSMKHDYTLPGYISLSHQDVSTHQYAETIEQNKCTFRGWFAKEGNAGVVQLIEEMEKRSLKKIVDVKYETIVKFRYYIPFLRETCIKLKIIAIP</sequence>
<evidence type="ECO:0000313" key="2">
    <source>
        <dbReference type="Proteomes" id="UP000298264"/>
    </source>
</evidence>